<dbReference type="GO" id="GO:0005524">
    <property type="term" value="F:ATP binding"/>
    <property type="evidence" value="ECO:0007669"/>
    <property type="project" value="UniProtKB-UniRule"/>
</dbReference>
<evidence type="ECO:0000256" key="1">
    <source>
        <dbReference type="HAMAP-Rule" id="MF_02128"/>
    </source>
</evidence>
<feature type="compositionally biased region" description="Basic and acidic residues" evidence="2">
    <location>
        <begin position="21"/>
        <end position="34"/>
    </location>
</feature>
<feature type="binding site" evidence="1">
    <location>
        <position position="91"/>
    </location>
    <ligand>
        <name>substrate</name>
    </ligand>
</feature>
<dbReference type="Pfam" id="PF00586">
    <property type="entry name" value="AIRS"/>
    <property type="match status" value="1"/>
</dbReference>
<sequence length="372" mass="37859">MAGETPPGSTPETPHEPGAARTHEHGTATSRERSTAPAEAGAGEAALLARMLPHLTLGPEVEVGPGDDAAVVSLPSPRLVATTDTLVEGFDFLPHTTTARWIGRKAAVQNLADVAAMGARPLALVSAISAPASTAPAVFEELTIGLTARAEAEGASLVGGDLGRADRLTVTVTALGSLPLEQAPVRRSGARAGDVLAIGSPRLGRSAAGLALVLSGRVLLRTPRGGRPTIVLGGIQEPSAAELVQWHDAPEPDLSLGWGAGRAAHAMMDLSDGLVRDGGRLARASGLTADLDPTALEADVAPLTALAAELDADPWDWVLHGGEEHAMLAAFAPDAVPQGFRPVGRFRPCGPEGPTVLLGGRAISGAGFDHFA</sequence>
<comment type="pathway">
    <text evidence="1">Cofactor biosynthesis; thiamine diphosphate biosynthesis; thiamine diphosphate from thiamine phosphate: step 1/1.</text>
</comment>
<dbReference type="HOGENOM" id="CLU_046964_0_1_11"/>
<dbReference type="GO" id="GO:0009229">
    <property type="term" value="P:thiamine diphosphate biosynthetic process"/>
    <property type="evidence" value="ECO:0007669"/>
    <property type="project" value="UniProtKB-UniRule"/>
</dbReference>
<feature type="binding site" evidence="1">
    <location>
        <begin position="160"/>
        <end position="161"/>
    </location>
    <ligand>
        <name>ATP</name>
        <dbReference type="ChEBI" id="CHEBI:30616"/>
    </ligand>
</feature>
<feature type="binding site" evidence="1">
    <location>
        <position position="161"/>
    </location>
    <ligand>
        <name>Mg(2+)</name>
        <dbReference type="ChEBI" id="CHEBI:18420"/>
        <label>1</label>
    </ligand>
</feature>
<evidence type="ECO:0000259" key="3">
    <source>
        <dbReference type="Pfam" id="PF00586"/>
    </source>
</evidence>
<dbReference type="KEGG" id="bfa:Bfae_18480"/>
<dbReference type="EC" id="2.7.4.16" evidence="1"/>
<accession>C7MDL0</accession>
<dbReference type="InterPro" id="IPR006283">
    <property type="entry name" value="ThiL-like"/>
</dbReference>
<dbReference type="AlphaFoldDB" id="C7MDL0"/>
<keyword evidence="5" id="KW-1185">Reference proteome</keyword>
<feature type="binding site" evidence="1">
    <location>
        <position position="84"/>
    </location>
    <ligand>
        <name>Mg(2+)</name>
        <dbReference type="ChEBI" id="CHEBI:18420"/>
        <label>1</label>
    </ligand>
</feature>
<evidence type="ECO:0000313" key="5">
    <source>
        <dbReference type="Proteomes" id="UP000001919"/>
    </source>
</evidence>
<dbReference type="InterPro" id="IPR036921">
    <property type="entry name" value="PurM-like_N_sf"/>
</dbReference>
<feature type="binding site" evidence="1">
    <location>
        <position position="113"/>
    </location>
    <ligand>
        <name>Mg(2+)</name>
        <dbReference type="ChEBI" id="CHEBI:18420"/>
        <label>4</label>
    </ligand>
</feature>
<feature type="compositionally biased region" description="Low complexity" evidence="2">
    <location>
        <begin position="1"/>
        <end position="12"/>
    </location>
</feature>
<gene>
    <name evidence="1" type="primary">thiL</name>
    <name evidence="4" type="ordered locus">Bfae_18480</name>
</gene>
<keyword evidence="1" id="KW-0460">Magnesium</keyword>
<feature type="binding site" evidence="1">
    <location>
        <position position="68"/>
    </location>
    <ligand>
        <name>Mg(2+)</name>
        <dbReference type="ChEBI" id="CHEBI:18420"/>
        <label>3</label>
    </ligand>
</feature>
<keyword evidence="1" id="KW-0479">Metal-binding</keyword>
<feature type="binding site" evidence="1">
    <location>
        <position position="84"/>
    </location>
    <ligand>
        <name>Mg(2+)</name>
        <dbReference type="ChEBI" id="CHEBI:18420"/>
        <label>2</label>
    </ligand>
</feature>
<keyword evidence="1" id="KW-0784">Thiamine biosynthesis</keyword>
<feature type="binding site" evidence="1">
    <location>
        <position position="113"/>
    </location>
    <ligand>
        <name>Mg(2+)</name>
        <dbReference type="ChEBI" id="CHEBI:18420"/>
        <label>2</label>
    </ligand>
</feature>
<feature type="binding site" evidence="1">
    <location>
        <position position="187"/>
    </location>
    <ligand>
        <name>ATP</name>
        <dbReference type="ChEBI" id="CHEBI:30616"/>
    </ligand>
</feature>
<comment type="similarity">
    <text evidence="1">Belongs to the thiamine-monophosphate kinase family.</text>
</comment>
<dbReference type="Gene3D" id="3.90.650.10">
    <property type="entry name" value="PurM-like C-terminal domain"/>
    <property type="match status" value="1"/>
</dbReference>
<dbReference type="EMBL" id="CP001643">
    <property type="protein sequence ID" value="ACU85667.1"/>
    <property type="molecule type" value="Genomic_DNA"/>
</dbReference>
<feature type="domain" description="PurM-like N-terminal" evidence="3">
    <location>
        <begin position="66"/>
        <end position="177"/>
    </location>
</feature>
<comment type="catalytic activity">
    <reaction evidence="1">
        <text>thiamine phosphate + ATP = thiamine diphosphate + ADP</text>
        <dbReference type="Rhea" id="RHEA:15913"/>
        <dbReference type="ChEBI" id="CHEBI:30616"/>
        <dbReference type="ChEBI" id="CHEBI:37575"/>
        <dbReference type="ChEBI" id="CHEBI:58937"/>
        <dbReference type="ChEBI" id="CHEBI:456216"/>
        <dbReference type="EC" id="2.7.4.16"/>
    </reaction>
</comment>
<dbReference type="NCBIfam" id="TIGR01379">
    <property type="entry name" value="thiL"/>
    <property type="match status" value="1"/>
</dbReference>
<dbReference type="PATRIC" id="fig|446465.5.peg.1840"/>
<reference evidence="4 5" key="1">
    <citation type="journal article" date="2009" name="Stand. Genomic Sci.">
        <title>Complete genome sequence of Brachybacterium faecium type strain (Schefferle 6-10).</title>
        <authorList>
            <person name="Lapidus A."/>
            <person name="Pukall R."/>
            <person name="Labuttii K."/>
            <person name="Copeland A."/>
            <person name="Del Rio T.G."/>
            <person name="Nolan M."/>
            <person name="Chen F."/>
            <person name="Lucas S."/>
            <person name="Tice H."/>
            <person name="Cheng J.F."/>
            <person name="Bruce D."/>
            <person name="Goodwin L."/>
            <person name="Pitluck S."/>
            <person name="Rohde M."/>
            <person name="Goker M."/>
            <person name="Pati A."/>
            <person name="Ivanova N."/>
            <person name="Mavrommatis K."/>
            <person name="Chen A."/>
            <person name="Palaniappan K."/>
            <person name="D'haeseleer P."/>
            <person name="Chain P."/>
            <person name="Bristow J."/>
            <person name="Eisen J.A."/>
            <person name="Markowitz V."/>
            <person name="Hugenholtz P."/>
            <person name="Kyrpides N.C."/>
            <person name="Klenk H.P."/>
        </authorList>
    </citation>
    <scope>NUCLEOTIDE SEQUENCE [LARGE SCALE GENOMIC DNA]</scope>
    <source>
        <strain evidence="5">ATCC 43885 / DSM 4810 / JCM 11609 / LMG 19847 / NBRC 14762 / NCIMB 9860 / 6-10</strain>
    </source>
</reference>
<evidence type="ECO:0000256" key="2">
    <source>
        <dbReference type="SAM" id="MobiDB-lite"/>
    </source>
</evidence>
<protein>
    <recommendedName>
        <fullName evidence="1">Thiamine-monophosphate kinase</fullName>
        <shortName evidence="1">TMP kinase</shortName>
        <shortName evidence="1">Thiamine-phosphate kinase</shortName>
        <ecNumber evidence="1">2.7.4.16</ecNumber>
    </recommendedName>
</protein>
<name>C7MDL0_BRAFD</name>
<comment type="caution">
    <text evidence="1">Lacks conserved residue(s) required for the propagation of feature annotation.</text>
</comment>
<feature type="binding site" evidence="1">
    <location>
        <position position="83"/>
    </location>
    <ligand>
        <name>Mg(2+)</name>
        <dbReference type="ChEBI" id="CHEBI:18420"/>
        <label>1</label>
    </ligand>
</feature>
<dbReference type="HAMAP" id="MF_02128">
    <property type="entry name" value="TMP_kinase"/>
    <property type="match status" value="1"/>
</dbReference>
<feature type="binding site" evidence="1">
    <location>
        <position position="68"/>
    </location>
    <ligand>
        <name>Mg(2+)</name>
        <dbReference type="ChEBI" id="CHEBI:18420"/>
        <label>4</label>
    </ligand>
</feature>
<dbReference type="OrthoDB" id="9802811at2"/>
<feature type="binding site" evidence="1">
    <location>
        <position position="368"/>
    </location>
    <ligand>
        <name>substrate</name>
    </ligand>
</feature>
<dbReference type="SUPFAM" id="SSF55326">
    <property type="entry name" value="PurM N-terminal domain-like"/>
    <property type="match status" value="1"/>
</dbReference>
<dbReference type="Gene3D" id="3.30.1330.10">
    <property type="entry name" value="PurM-like, N-terminal domain"/>
    <property type="match status" value="1"/>
</dbReference>
<dbReference type="InterPro" id="IPR036676">
    <property type="entry name" value="PurM-like_C_sf"/>
</dbReference>
<feature type="binding site" evidence="1">
    <location>
        <position position="269"/>
    </location>
    <ligand>
        <name>Mg(2+)</name>
        <dbReference type="ChEBI" id="CHEBI:18420"/>
        <label>3</label>
    </ligand>
</feature>
<dbReference type="Proteomes" id="UP000001919">
    <property type="component" value="Chromosome"/>
</dbReference>
<proteinExistence type="inferred from homology"/>
<keyword evidence="1 4" id="KW-0418">Kinase</keyword>
<dbReference type="UniPathway" id="UPA00060">
    <property type="reaction ID" value="UER00142"/>
</dbReference>
<keyword evidence="1" id="KW-0547">Nucleotide-binding</keyword>
<dbReference type="GO" id="GO:0009030">
    <property type="term" value="F:thiamine-phosphate kinase activity"/>
    <property type="evidence" value="ECO:0007669"/>
    <property type="project" value="UniProtKB-UniRule"/>
</dbReference>
<comment type="function">
    <text evidence="1">Catalyzes the ATP-dependent phosphorylation of thiamine-monophosphate (TMP) to form thiamine-pyrophosphate (TPP), the active form of vitamin B1.</text>
</comment>
<dbReference type="PANTHER" id="PTHR30270">
    <property type="entry name" value="THIAMINE-MONOPHOSPHATE KINASE"/>
    <property type="match status" value="1"/>
</dbReference>
<dbReference type="SUPFAM" id="SSF56042">
    <property type="entry name" value="PurM C-terminal domain-like"/>
    <property type="match status" value="1"/>
</dbReference>
<dbReference type="eggNOG" id="COG0611">
    <property type="taxonomic scope" value="Bacteria"/>
</dbReference>
<evidence type="ECO:0000313" key="4">
    <source>
        <dbReference type="EMBL" id="ACU85667.1"/>
    </source>
</evidence>
<dbReference type="GO" id="GO:0000287">
    <property type="term" value="F:magnesium ion binding"/>
    <property type="evidence" value="ECO:0007669"/>
    <property type="project" value="UniProtKB-UniRule"/>
</dbReference>
<keyword evidence="1" id="KW-0808">Transferase</keyword>
<organism evidence="4 5">
    <name type="scientific">Brachybacterium faecium (strain ATCC 43885 / DSM 4810 / JCM 11609 / LMG 19847 / NBRC 14762 / NCIMB 9860 / 6-10)</name>
    <dbReference type="NCBI Taxonomy" id="446465"/>
    <lineage>
        <taxon>Bacteria</taxon>
        <taxon>Bacillati</taxon>
        <taxon>Actinomycetota</taxon>
        <taxon>Actinomycetes</taxon>
        <taxon>Micrococcales</taxon>
        <taxon>Dermabacteraceae</taxon>
        <taxon>Brachybacterium</taxon>
    </lineage>
</organism>
<feature type="binding site" evidence="1">
    <location>
        <position position="271"/>
    </location>
    <ligand>
        <name>ATP</name>
        <dbReference type="ChEBI" id="CHEBI:30616"/>
    </ligand>
</feature>
<keyword evidence="1" id="KW-0067">ATP-binding</keyword>
<dbReference type="STRING" id="446465.Bfae_18480"/>
<dbReference type="InterPro" id="IPR016188">
    <property type="entry name" value="PurM-like_N"/>
</dbReference>
<dbReference type="GO" id="GO:0009228">
    <property type="term" value="P:thiamine biosynthetic process"/>
    <property type="evidence" value="ECO:0007669"/>
    <property type="project" value="UniProtKB-KW"/>
</dbReference>
<feature type="region of interest" description="Disordered" evidence="2">
    <location>
        <begin position="1"/>
        <end position="41"/>
    </location>
</feature>
<feature type="binding site" evidence="1">
    <location>
        <position position="82"/>
    </location>
    <ligand>
        <name>Mg(2+)</name>
        <dbReference type="ChEBI" id="CHEBI:18420"/>
        <label>4</label>
    </ligand>
</feature>
<dbReference type="CDD" id="cd02194">
    <property type="entry name" value="ThiL"/>
    <property type="match status" value="1"/>
</dbReference>
<feature type="binding site" evidence="1">
    <location>
        <position position="272"/>
    </location>
    <ligand>
        <name>Mg(2+)</name>
        <dbReference type="ChEBI" id="CHEBI:18420"/>
        <label>5</label>
    </ligand>
</feature>
<dbReference type="PANTHER" id="PTHR30270:SF0">
    <property type="entry name" value="THIAMINE-MONOPHOSPHATE KINASE"/>
    <property type="match status" value="1"/>
</dbReference>
<comment type="miscellaneous">
    <text evidence="1">Reaction mechanism of ThiL seems to utilize a direct, inline transfer of the gamma-phosphate of ATP to TMP rather than a phosphorylated enzyme intermediate.</text>
</comment>
<feature type="binding site" evidence="1">
    <location>
        <position position="113"/>
    </location>
    <ligand>
        <name>Mg(2+)</name>
        <dbReference type="ChEBI" id="CHEBI:18420"/>
        <label>3</label>
    </ligand>
</feature>
<feature type="binding site" evidence="1">
    <location>
        <position position="323"/>
    </location>
    <ligand>
        <name>substrate</name>
    </ligand>
</feature>